<dbReference type="Proteomes" id="UP000321750">
    <property type="component" value="Unassembled WGS sequence"/>
</dbReference>
<accession>A0A512JP91</accession>
<dbReference type="AlphaFoldDB" id="A0A512JP91"/>
<keyword evidence="2" id="KW-1185">Reference proteome</keyword>
<dbReference type="GO" id="GO:0003677">
    <property type="term" value="F:DNA binding"/>
    <property type="evidence" value="ECO:0007669"/>
    <property type="project" value="InterPro"/>
</dbReference>
<sequence>MYVTLILGVKREINVTLTDCSAATVRLPARIVDNSPWQLRAKRAGLSQKELAGLLGVAENTVSLQLRGRWKSGVPLYVQALIISWEMLAQDQRDRLREEMRKIRQDLGAVE</sequence>
<gene>
    <name evidence="1" type="ORF">MGN01_36030</name>
</gene>
<dbReference type="SUPFAM" id="SSF47413">
    <property type="entry name" value="lambda repressor-like DNA-binding domains"/>
    <property type="match status" value="1"/>
</dbReference>
<dbReference type="InterPro" id="IPR010982">
    <property type="entry name" value="Lambda_DNA-bd_dom_sf"/>
</dbReference>
<evidence type="ECO:0000313" key="1">
    <source>
        <dbReference type="EMBL" id="GEP11758.1"/>
    </source>
</evidence>
<evidence type="ECO:0000313" key="2">
    <source>
        <dbReference type="Proteomes" id="UP000321750"/>
    </source>
</evidence>
<name>A0A512JP91_9HYPH</name>
<dbReference type="EMBL" id="BJZV01000023">
    <property type="protein sequence ID" value="GEP11758.1"/>
    <property type="molecule type" value="Genomic_DNA"/>
</dbReference>
<proteinExistence type="predicted"/>
<reference evidence="1 2" key="1">
    <citation type="submission" date="2019-07" db="EMBL/GenBank/DDBJ databases">
        <title>Whole genome shotgun sequence of Methylobacterium gnaphalii NBRC 107716.</title>
        <authorList>
            <person name="Hosoyama A."/>
            <person name="Uohara A."/>
            <person name="Ohji S."/>
            <person name="Ichikawa N."/>
        </authorList>
    </citation>
    <scope>NUCLEOTIDE SEQUENCE [LARGE SCALE GENOMIC DNA]</scope>
    <source>
        <strain evidence="1 2">NBRC 107716</strain>
    </source>
</reference>
<organism evidence="1 2">
    <name type="scientific">Methylobacterium gnaphalii</name>
    <dbReference type="NCBI Taxonomy" id="1010610"/>
    <lineage>
        <taxon>Bacteria</taxon>
        <taxon>Pseudomonadati</taxon>
        <taxon>Pseudomonadota</taxon>
        <taxon>Alphaproteobacteria</taxon>
        <taxon>Hyphomicrobiales</taxon>
        <taxon>Methylobacteriaceae</taxon>
        <taxon>Methylobacterium</taxon>
    </lineage>
</organism>
<comment type="caution">
    <text evidence="1">The sequence shown here is derived from an EMBL/GenBank/DDBJ whole genome shotgun (WGS) entry which is preliminary data.</text>
</comment>
<protein>
    <submittedName>
        <fullName evidence="1">Uncharacterized protein</fullName>
    </submittedName>
</protein>